<gene>
    <name evidence="2" type="ORF">G647_02925</name>
</gene>
<name>V9DIJ9_9EURO</name>
<dbReference type="RefSeq" id="XP_008725493.1">
    <property type="nucleotide sequence ID" value="XM_008727271.1"/>
</dbReference>
<evidence type="ECO:0000256" key="1">
    <source>
        <dbReference type="SAM" id="MobiDB-lite"/>
    </source>
</evidence>
<protein>
    <recommendedName>
        <fullName evidence="4">Developmental regulatory protein wetA</fullName>
    </recommendedName>
</protein>
<feature type="region of interest" description="Disordered" evidence="1">
    <location>
        <begin position="426"/>
        <end position="570"/>
    </location>
</feature>
<feature type="compositionally biased region" description="Basic and acidic residues" evidence="1">
    <location>
        <begin position="555"/>
        <end position="570"/>
    </location>
</feature>
<dbReference type="HOGENOM" id="CLU_462313_0_0_1"/>
<evidence type="ECO:0000313" key="3">
    <source>
        <dbReference type="Proteomes" id="UP000030678"/>
    </source>
</evidence>
<accession>V9DIJ9</accession>
<dbReference type="Proteomes" id="UP000030678">
    <property type="component" value="Unassembled WGS sequence"/>
</dbReference>
<dbReference type="GeneID" id="19981418"/>
<evidence type="ECO:0000313" key="2">
    <source>
        <dbReference type="EMBL" id="ETI26148.1"/>
    </source>
</evidence>
<dbReference type="VEuPathDB" id="FungiDB:G647_02925"/>
<dbReference type="EMBL" id="KB822703">
    <property type="protein sequence ID" value="ETI26148.1"/>
    <property type="molecule type" value="Genomic_DNA"/>
</dbReference>
<evidence type="ECO:0008006" key="4">
    <source>
        <dbReference type="Google" id="ProtNLM"/>
    </source>
</evidence>
<feature type="compositionally biased region" description="Polar residues" evidence="1">
    <location>
        <begin position="304"/>
        <end position="322"/>
    </location>
</feature>
<feature type="region of interest" description="Disordered" evidence="1">
    <location>
        <begin position="284"/>
        <end position="342"/>
    </location>
</feature>
<proteinExistence type="predicted"/>
<feature type="region of interest" description="Disordered" evidence="1">
    <location>
        <begin position="132"/>
        <end position="163"/>
    </location>
</feature>
<reference evidence="2 3" key="1">
    <citation type="submission" date="2013-03" db="EMBL/GenBank/DDBJ databases">
        <title>The Genome Sequence of Cladophialophora carrionii CBS 160.54.</title>
        <authorList>
            <consortium name="The Broad Institute Genomics Platform"/>
            <person name="Cuomo C."/>
            <person name="de Hoog S."/>
            <person name="Gorbushina A."/>
            <person name="Walker B."/>
            <person name="Young S.K."/>
            <person name="Zeng Q."/>
            <person name="Gargeya S."/>
            <person name="Fitzgerald M."/>
            <person name="Haas B."/>
            <person name="Abouelleil A."/>
            <person name="Allen A.W."/>
            <person name="Alvarado L."/>
            <person name="Arachchi H.M."/>
            <person name="Berlin A.M."/>
            <person name="Chapman S.B."/>
            <person name="Gainer-Dewar J."/>
            <person name="Goldberg J."/>
            <person name="Griggs A."/>
            <person name="Gujja S."/>
            <person name="Hansen M."/>
            <person name="Howarth C."/>
            <person name="Imamovic A."/>
            <person name="Ireland A."/>
            <person name="Larimer J."/>
            <person name="McCowan C."/>
            <person name="Murphy C."/>
            <person name="Pearson M."/>
            <person name="Poon T.W."/>
            <person name="Priest M."/>
            <person name="Roberts A."/>
            <person name="Saif S."/>
            <person name="Shea T."/>
            <person name="Sisk P."/>
            <person name="Sykes S."/>
            <person name="Wortman J."/>
            <person name="Nusbaum C."/>
            <person name="Birren B."/>
        </authorList>
    </citation>
    <scope>NUCLEOTIDE SEQUENCE [LARGE SCALE GENOMIC DNA]</scope>
    <source>
        <strain evidence="2 3">CBS 160.54</strain>
    </source>
</reference>
<dbReference type="AlphaFoldDB" id="V9DIJ9"/>
<feature type="compositionally biased region" description="Low complexity" evidence="1">
    <location>
        <begin position="284"/>
        <end position="302"/>
    </location>
</feature>
<sequence length="591" mass="65102">MFYPTVADEGSSFDDFFNEDMYRHDGSDEDTKAPFDEFQDLFNDAFNQDEFKLPTLDTSATKSGHSPQPWRQGVWCLKQRQQPPKLTVEKTRRHDTKRAEPIQTMNNLNHHLHRALGPVSPLEITSPSRTKRFVTSPTADGYDPTTYVRPPFSRETTLSPSPMYAQLPISPRPGHADTSNWQQEFQDFHLRLPHDRHFQAQSNPGKQGAEAQLARNMNAAIMAHNQSVNSLAPGYVGTYGVTAYAGAGAIDPLLLSPQYEKPREDHHGFNHDCQDRLTAHALSSMPSPISASMPSSNSSIHSQAARTHTSNTSLSVQSSQPYFSPPMMATAHPPLPSLAPEETYPALAAPTPQRMPHPILHQRNDKPATGLGIQYPELEQMSQAVLYEPQHFLPPACATIGVAVPYPATTTAPSSMCSYPPLPPPPTRIFSGLSPFSTPRKQRRSPSRSPSPPVSPATISPRRNPRRSPNRSVTDYSQSRRKSIHKPGPIKDASAQEPFPTERARSSSRPPRTPKAPKTPTGGGAVIDFVNFTPKDASKLLNDVAPSGSSKTRARREQEARDKRKKLSEAAKKAVMVAGGDVAAFERAIFT</sequence>
<organism evidence="2 3">
    <name type="scientific">Cladophialophora carrionii CBS 160.54</name>
    <dbReference type="NCBI Taxonomy" id="1279043"/>
    <lineage>
        <taxon>Eukaryota</taxon>
        <taxon>Fungi</taxon>
        <taxon>Dikarya</taxon>
        <taxon>Ascomycota</taxon>
        <taxon>Pezizomycotina</taxon>
        <taxon>Eurotiomycetes</taxon>
        <taxon>Chaetothyriomycetidae</taxon>
        <taxon>Chaetothyriales</taxon>
        <taxon>Herpotrichiellaceae</taxon>
        <taxon>Cladophialophora</taxon>
    </lineage>
</organism>
<dbReference type="OrthoDB" id="2575228at2759"/>